<feature type="domain" description="HTH CENPB-type" evidence="2">
    <location>
        <begin position="45"/>
        <end position="119"/>
    </location>
</feature>
<dbReference type="PROSITE" id="PS51253">
    <property type="entry name" value="HTH_CENPB"/>
    <property type="match status" value="1"/>
</dbReference>
<proteinExistence type="predicted"/>
<evidence type="ECO:0000313" key="4">
    <source>
        <dbReference type="Proteomes" id="UP000240883"/>
    </source>
</evidence>
<feature type="non-terminal residue" evidence="3">
    <location>
        <position position="139"/>
    </location>
</feature>
<gene>
    <name evidence="3" type="ORF">BS50DRAFT_445619</name>
</gene>
<dbReference type="EMBL" id="KZ678190">
    <property type="protein sequence ID" value="PSN58835.1"/>
    <property type="molecule type" value="Genomic_DNA"/>
</dbReference>
<keyword evidence="4" id="KW-1185">Reference proteome</keyword>
<evidence type="ECO:0000259" key="2">
    <source>
        <dbReference type="PROSITE" id="PS51253"/>
    </source>
</evidence>
<organism evidence="3 4">
    <name type="scientific">Corynespora cassiicola Philippines</name>
    <dbReference type="NCBI Taxonomy" id="1448308"/>
    <lineage>
        <taxon>Eukaryota</taxon>
        <taxon>Fungi</taxon>
        <taxon>Dikarya</taxon>
        <taxon>Ascomycota</taxon>
        <taxon>Pezizomycotina</taxon>
        <taxon>Dothideomycetes</taxon>
        <taxon>Pleosporomycetidae</taxon>
        <taxon>Pleosporales</taxon>
        <taxon>Corynesporascaceae</taxon>
        <taxon>Corynespora</taxon>
    </lineage>
</organism>
<dbReference type="Proteomes" id="UP000240883">
    <property type="component" value="Unassembled WGS sequence"/>
</dbReference>
<dbReference type="STRING" id="1448308.A0A2T2N058"/>
<feature type="non-terminal residue" evidence="3">
    <location>
        <position position="1"/>
    </location>
</feature>
<evidence type="ECO:0000256" key="1">
    <source>
        <dbReference type="ARBA" id="ARBA00023125"/>
    </source>
</evidence>
<dbReference type="AlphaFoldDB" id="A0A2T2N058"/>
<protein>
    <recommendedName>
        <fullName evidence="2">HTH CENPB-type domain-containing protein</fullName>
    </recommendedName>
</protein>
<dbReference type="GO" id="GO:0003677">
    <property type="term" value="F:DNA binding"/>
    <property type="evidence" value="ECO:0007669"/>
    <property type="project" value="UniProtKB-KW"/>
</dbReference>
<name>A0A2T2N058_CORCC</name>
<accession>A0A2T2N058</accession>
<sequence>DRESLVLSQDVPPGIRRSYRARADHGGVAASTLNHRALGRRSMKEKAQRQQYLTPWEEEALVKFLLQMANLGYPVRVKFIPFLAYRLTLHRPPSDRPPKPPHPNWTIHFRNRHPAIKAKMVKALDWNRHEKNIYTKVTH</sequence>
<keyword evidence="1" id="KW-0238">DNA-binding</keyword>
<dbReference type="InterPro" id="IPR006600">
    <property type="entry name" value="HTH_CenpB_DNA-bd_dom"/>
</dbReference>
<evidence type="ECO:0000313" key="3">
    <source>
        <dbReference type="EMBL" id="PSN58835.1"/>
    </source>
</evidence>
<reference evidence="3 4" key="1">
    <citation type="journal article" date="2018" name="Front. Microbiol.">
        <title>Genome-Wide Analysis of Corynespora cassiicola Leaf Fall Disease Putative Effectors.</title>
        <authorList>
            <person name="Lopez D."/>
            <person name="Ribeiro S."/>
            <person name="Label P."/>
            <person name="Fumanal B."/>
            <person name="Venisse J.S."/>
            <person name="Kohler A."/>
            <person name="de Oliveira R.R."/>
            <person name="Labutti K."/>
            <person name="Lipzen A."/>
            <person name="Lail K."/>
            <person name="Bauer D."/>
            <person name="Ohm R.A."/>
            <person name="Barry K.W."/>
            <person name="Spatafora J."/>
            <person name="Grigoriev I.V."/>
            <person name="Martin F.M."/>
            <person name="Pujade-Renaud V."/>
        </authorList>
    </citation>
    <scope>NUCLEOTIDE SEQUENCE [LARGE SCALE GENOMIC DNA]</scope>
    <source>
        <strain evidence="3 4">Philippines</strain>
    </source>
</reference>
<dbReference type="OrthoDB" id="5420958at2759"/>